<comment type="caution">
    <text evidence="1">The sequence shown here is derived from an EMBL/GenBank/DDBJ whole genome shotgun (WGS) entry which is preliminary data.</text>
</comment>
<dbReference type="Proteomes" id="UP000257030">
    <property type="component" value="Unassembled WGS sequence"/>
</dbReference>
<keyword evidence="2" id="KW-1185">Reference proteome</keyword>
<protein>
    <submittedName>
        <fullName evidence="1">Uncharacterized protein</fullName>
    </submittedName>
</protein>
<sequence length="80" mass="9563">MWKWYCEKKNTSSFFPKNWDIKRVKEEIALVYDQMLKSGRVYDPRATNRKFDFPCSNGSFRIQIEFDELGNLTSAYPIVN</sequence>
<gene>
    <name evidence="1" type="ORF">DRF60_01570</name>
</gene>
<dbReference type="EMBL" id="QNUH01000001">
    <property type="protein sequence ID" value="REC80425.1"/>
    <property type="molecule type" value="Genomic_DNA"/>
</dbReference>
<organism evidence="1 2">
    <name type="scientific">Chryseobacterium elymi</name>
    <dbReference type="NCBI Taxonomy" id="395936"/>
    <lineage>
        <taxon>Bacteria</taxon>
        <taxon>Pseudomonadati</taxon>
        <taxon>Bacteroidota</taxon>
        <taxon>Flavobacteriia</taxon>
        <taxon>Flavobacteriales</taxon>
        <taxon>Weeksellaceae</taxon>
        <taxon>Chryseobacterium group</taxon>
        <taxon>Chryseobacterium</taxon>
    </lineage>
</organism>
<evidence type="ECO:0000313" key="2">
    <source>
        <dbReference type="Proteomes" id="UP000257030"/>
    </source>
</evidence>
<name>A0A3D9DQV7_9FLAO</name>
<accession>A0A3D9DQV7</accession>
<evidence type="ECO:0000313" key="1">
    <source>
        <dbReference type="EMBL" id="REC80425.1"/>
    </source>
</evidence>
<reference evidence="1 2" key="1">
    <citation type="journal article" date="2010" name="Syst. Appl. Microbiol.">
        <title>Four new species of Chryseobacterium from the rhizosphere of coastal sand dune plants, Chryseobacterium elymi sp. nov., Chryseobacterium hagamense sp. nov., Chryseobacterium lathyri sp. nov. and Chryseobacterium rhizosphaerae sp. nov.</title>
        <authorList>
            <person name="Cho S.H."/>
            <person name="Lee K.S."/>
            <person name="Shin D.S."/>
            <person name="Han J.H."/>
            <person name="Park K.S."/>
            <person name="Lee C.H."/>
            <person name="Park K.H."/>
            <person name="Kim S.B."/>
        </authorList>
    </citation>
    <scope>NUCLEOTIDE SEQUENCE [LARGE SCALE GENOMIC DNA]</scope>
    <source>
        <strain evidence="1 2">KCTC 22547</strain>
    </source>
</reference>
<proteinExistence type="predicted"/>
<dbReference type="AlphaFoldDB" id="A0A3D9DQV7"/>
<dbReference type="OrthoDB" id="1274758at2"/>